<evidence type="ECO:0000313" key="3">
    <source>
        <dbReference type="Proteomes" id="UP001595907"/>
    </source>
</evidence>
<organism evidence="2 3">
    <name type="scientific">Ferruginibacter yonginensis</name>
    <dbReference type="NCBI Taxonomy" id="1310416"/>
    <lineage>
        <taxon>Bacteria</taxon>
        <taxon>Pseudomonadati</taxon>
        <taxon>Bacteroidota</taxon>
        <taxon>Chitinophagia</taxon>
        <taxon>Chitinophagales</taxon>
        <taxon>Chitinophagaceae</taxon>
        <taxon>Ferruginibacter</taxon>
    </lineage>
</organism>
<dbReference type="Proteomes" id="UP001595907">
    <property type="component" value="Unassembled WGS sequence"/>
</dbReference>
<keyword evidence="1" id="KW-0812">Transmembrane</keyword>
<dbReference type="PROSITE" id="PS51257">
    <property type="entry name" value="PROKAR_LIPOPROTEIN"/>
    <property type="match status" value="1"/>
</dbReference>
<dbReference type="EMBL" id="JBHSCZ010000002">
    <property type="protein sequence ID" value="MFC4262741.1"/>
    <property type="molecule type" value="Genomic_DNA"/>
</dbReference>
<evidence type="ECO:0000256" key="1">
    <source>
        <dbReference type="SAM" id="Phobius"/>
    </source>
</evidence>
<keyword evidence="1" id="KW-1133">Transmembrane helix</keyword>
<keyword evidence="3" id="KW-1185">Reference proteome</keyword>
<comment type="caution">
    <text evidence="2">The sequence shown here is derived from an EMBL/GenBank/DDBJ whole genome shotgun (WGS) entry which is preliminary data.</text>
</comment>
<feature type="transmembrane region" description="Helical" evidence="1">
    <location>
        <begin position="117"/>
        <end position="139"/>
    </location>
</feature>
<reference evidence="3" key="1">
    <citation type="journal article" date="2019" name="Int. J. Syst. Evol. Microbiol.">
        <title>The Global Catalogue of Microorganisms (GCM) 10K type strain sequencing project: providing services to taxonomists for standard genome sequencing and annotation.</title>
        <authorList>
            <consortium name="The Broad Institute Genomics Platform"/>
            <consortium name="The Broad Institute Genome Sequencing Center for Infectious Disease"/>
            <person name="Wu L."/>
            <person name="Ma J."/>
        </authorList>
    </citation>
    <scope>NUCLEOTIDE SEQUENCE [LARGE SCALE GENOMIC DNA]</scope>
    <source>
        <strain evidence="3">CECT 8289</strain>
    </source>
</reference>
<proteinExistence type="predicted"/>
<accession>A0ABV8QRA6</accession>
<name>A0ABV8QRA6_9BACT</name>
<protein>
    <submittedName>
        <fullName evidence="2">DUF3592 domain-containing protein</fullName>
    </submittedName>
</protein>
<evidence type="ECO:0000313" key="2">
    <source>
        <dbReference type="EMBL" id="MFC4262741.1"/>
    </source>
</evidence>
<dbReference type="RefSeq" id="WP_379708483.1">
    <property type="nucleotide sequence ID" value="NZ_JBHSCZ010000002.1"/>
</dbReference>
<sequence length="144" mass="16558">MVIKNKKLIGLLMIAAGCFALYFAAGAMYKYFVTNLKGVHTKGTIIGYQRINNTGKPQPTFEFVTNTDQKIITKYKTSLPKSWNNSSYRYFKVNQTIEVAYLQNEPQHAVIVNWTSWIFYVLYSAVGLLFILIGFQFIFKKQTS</sequence>
<gene>
    <name evidence="2" type="ORF">ACFOWM_07625</name>
</gene>
<keyword evidence="1" id="KW-0472">Membrane</keyword>